<keyword evidence="1" id="KW-0433">Leucine-rich repeat</keyword>
<dbReference type="Pfam" id="PF01582">
    <property type="entry name" value="TIR"/>
    <property type="match status" value="2"/>
</dbReference>
<evidence type="ECO:0000256" key="2">
    <source>
        <dbReference type="ARBA" id="ARBA00022737"/>
    </source>
</evidence>
<evidence type="ECO:0000256" key="4">
    <source>
        <dbReference type="SAM" id="MobiDB-lite"/>
    </source>
</evidence>
<dbReference type="Proteomes" id="UP000245207">
    <property type="component" value="Unassembled WGS sequence"/>
</dbReference>
<feature type="region of interest" description="Disordered" evidence="4">
    <location>
        <begin position="2040"/>
        <end position="2079"/>
    </location>
</feature>
<dbReference type="GO" id="GO:0006952">
    <property type="term" value="P:defense response"/>
    <property type="evidence" value="ECO:0007669"/>
    <property type="project" value="UniProtKB-KW"/>
</dbReference>
<dbReference type="SUPFAM" id="SSF52540">
    <property type="entry name" value="P-loop containing nucleoside triphosphate hydrolases"/>
    <property type="match status" value="3"/>
</dbReference>
<dbReference type="Gene3D" id="3.40.50.10140">
    <property type="entry name" value="Toll/interleukin-1 receptor homology (TIR) domain"/>
    <property type="match status" value="2"/>
</dbReference>
<sequence length="2558" mass="290871">MEERGIQTYKDDKKIEKGKTIDKQLIKSIEESRFFIIVFSKDYASSHWCLDELVKIMECLKTSEHTGDERIAYPVFYHVEPREIRNQSGAVGEAFKKHENDEAATKWRDALNEAGKLAGSELKGDESILIEEIVDVIFEKKCLSISSVDGNLVGMETRIEAVLSSLELDADDVRMIGIWGMGGGGKTTLAGAVFDRISIQFDGKVFVENVREVSKSSLNGLNKLQKQILRSVLSDKNITVRSVHEGTNMMKTLLRGRKVLVVLDDVDDREQLEALVGEPNNWFKFGSRVIITTRDKQVLSPHEVKFIDVNMLSRAEAICLLSKNAFKRDIPIEGYEELSGQVVTYASGLPLTIKVLGGMLYGQNKREWIDTLERLKTIPLKETLEKLELSYKNLEDDYKHVFLDVACLLKGWSKENAIIALESCGFHARNGLRVLEQRSLITITGEYENLGMHDHIEEMGKNIVRRVNPNKPEMHSRLWIKEEIEDILANGSVTQATQCIQLIAPFEEEFNYEILLNGLANMKELRFLHVDCPVGSEEEVSNWSFDEDSLHLPNALRFLRWDAYPFSSLPKTFQPNHLVGLEMEGSNMVKLWKDGEEKPFLNLSFLKFRYSPYLRTLDLSVAPNLETLILERCYWGLVEVHFQEAICLLSKNAFKRDIPIEGYEELSRQVVTYAGGLPLTIKVLGAKLYGQNKHEWIDTLERLKTIPLEETLKKLELSYKNLEDDYKQIFLDVACLLKGWSKKDAIIALESCGFHARNEEMGKNIVRRVNPNKPEMHSRLWIKEEIEDILANGSGTQATQCIILDPYPDIFNFEILMKGLANMKELRFLQVDGPYLTKFDEDSLHLPNALRFLSWVKYPFSSLPKTFQPNNLVGLDMYGGNMVKLWKDGEEKPFLKLRFLMFHYSLSLRTLDLRVAPNLETLILESCQNLVEVHFQVTPNLKELRISHCYSLEKLHMPAECPKLRSLNLRYLEKLRTLHLGVTPNLETLRVRRCTDLVELHMPAECPKLVNLNLYNLELRTLHLGVSPNLETLRVTDCADLVELQIPAECPKLVNLDLYNLKLRTLHLGVTPNLETLSVTDCPDLVEIQIPAECPKLVNLDLSYCPQVAELPVEIGRLECLKELDLTGTGICHLPQSIFRMKGLRIVGSRQLLESCGFTHEIETSYYDELCCYVDIHSTVTKTRRLVYLDKQEYSFTLSAGGAPIVLVVIASGPFDVTFAKKNRIFILFHGSDRLSVLIKLEAYFFRPNRGLHKLRMVSDIICGLQCFKRLTLEGVFDRDAPKDLDQLEYLEKLSLQSTIIKDLSDSICMMKHLKYIEIKSCLLEKSFFNLRMTMTIELFPVVRRSDEHEAVTSGQDGKQLINSIEESRFFIIVFSKDYASSRWCLDELVKIMECHKTSEHTSDERIAYPVFYHVEPREIRNQSGAVGEAFKKHENDEAATKWRDALNDAGKLAGSELKGDESILIEEIVDVIFKKICSSSSSVDENLVGMETRREAVLSSLEVDAYDVRMIGICGMGGGGKTTLAKVIFDRIFIHFDGKAFVENVKDVSKSSLGLKQLQQQILCSVLSNKDITINSVHEGTNMMKNLLRGRKVLIVLDDVDDIEQLEVLAGKHDWFKSGSRVIITTRDQQVLVAHQVKFINDISLLSPSEAICLLSKYAFNRDIPVVGYEELSEEVVQYADGLPLTIKVLGSLLCGQNVPYWKDTLARLKKIPLKATMEKLELSYDGLEDDHKEMFLDVACFLKGWKPPPLLFPPPPSITSHHPPTTMATVIPFSTQEKTSHNSHKFAFTLKLTNYGNWKTMIQPFLVTNNMFGYIDGSISCPRSTIEIPASGSGENAIPASSSINPNYTAWVANDAHVRMLLISTIAEESFNHIKGITSMDLWNHLERAYAPHTQSREYTLKTKLLKLTMNGDETPTAYLARAQEYATDLLNIGKPFPDEDLVMLIIAGLRDEYHGLKSNLLGRQIPTTIDELPGLLSDHDYMITKHHAPGQANSQAYTVSVHSNPSPPTSSSRFPPPPSTELHNLHQLAAQHGYQLTPTVPPQANYTVRNNRGRGSSQNRGRGRTYSPRPPPRERAQFDWATNTNTVHGTCNRCGIGHVPSDCPHRDPASIRRRPTANYTHPLLYLNFVLFTSQSQSSPPLKLPQTYGINGLFQLKEKDAVIMLDSCGFFPKVGLGVLKQRSLINIFEDEKLGMHDHIEEMGKNIVRRENPNKPERHSRLWIRKEIEDILANGSGTQATQCIKLDTDEEEFDGEILMKGLANMKELRFLFVDTYQLNRHWSFDEDSLHLPYALRFLRWKFYPFSSLPKTFQPNNLVGLEMDYSKMDQLWKDGEEKPFLKLRFLKFTFSKLKTLDLSVAPNLETLILELCPSLVEVHFQVTPNLKELTISACFSLEKLHMHAECSKLRSLDLYNLWKLRTLHLGVTPNLETLRVGDCYNLVELHILGVTPNLETLTVTSCPNLVDLQIPAECPKLVNLDLSCCIQVAKLPEEIGRLECLEELDITETGISHLPESIFRVKGLRIVGSRELLESCGFTHEIETSDYDELYCYVDIRE</sequence>
<dbReference type="InterPro" id="IPR042197">
    <property type="entry name" value="Apaf_helical"/>
</dbReference>
<dbReference type="InterPro" id="IPR027417">
    <property type="entry name" value="P-loop_NTPase"/>
</dbReference>
<dbReference type="GO" id="GO:0007165">
    <property type="term" value="P:signal transduction"/>
    <property type="evidence" value="ECO:0007669"/>
    <property type="project" value="InterPro"/>
</dbReference>
<dbReference type="EMBL" id="PKPP01000232">
    <property type="protein sequence ID" value="PWA95573.1"/>
    <property type="molecule type" value="Genomic_DNA"/>
</dbReference>
<dbReference type="Gene3D" id="3.80.10.10">
    <property type="entry name" value="Ribonuclease Inhibitor"/>
    <property type="match status" value="5"/>
</dbReference>
<evidence type="ECO:0000313" key="7">
    <source>
        <dbReference type="Proteomes" id="UP000245207"/>
    </source>
</evidence>
<keyword evidence="3" id="KW-0611">Plant defense</keyword>
<keyword evidence="2" id="KW-0677">Repeat</keyword>
<feature type="compositionally biased region" description="Polar residues" evidence="4">
    <location>
        <begin position="2040"/>
        <end position="2051"/>
    </location>
</feature>
<dbReference type="SMART" id="SM00255">
    <property type="entry name" value="TIR"/>
    <property type="match status" value="2"/>
</dbReference>
<evidence type="ECO:0000313" key="6">
    <source>
        <dbReference type="EMBL" id="PWA95573.1"/>
    </source>
</evidence>
<protein>
    <submittedName>
        <fullName evidence="6">Toll/interleukin-1 receptor (TIR) domain-containing protein</fullName>
    </submittedName>
</protein>
<organism evidence="6 7">
    <name type="scientific">Artemisia annua</name>
    <name type="common">Sweet wormwood</name>
    <dbReference type="NCBI Taxonomy" id="35608"/>
    <lineage>
        <taxon>Eukaryota</taxon>
        <taxon>Viridiplantae</taxon>
        <taxon>Streptophyta</taxon>
        <taxon>Embryophyta</taxon>
        <taxon>Tracheophyta</taxon>
        <taxon>Spermatophyta</taxon>
        <taxon>Magnoliopsida</taxon>
        <taxon>eudicotyledons</taxon>
        <taxon>Gunneridae</taxon>
        <taxon>Pentapetalae</taxon>
        <taxon>asterids</taxon>
        <taxon>campanulids</taxon>
        <taxon>Asterales</taxon>
        <taxon>Asteraceae</taxon>
        <taxon>Asteroideae</taxon>
        <taxon>Anthemideae</taxon>
        <taxon>Artemisiinae</taxon>
        <taxon>Artemisia</taxon>
    </lineage>
</organism>
<comment type="caution">
    <text evidence="6">The sequence shown here is derived from an EMBL/GenBank/DDBJ whole genome shotgun (WGS) entry which is preliminary data.</text>
</comment>
<dbReference type="InterPro" id="IPR002182">
    <property type="entry name" value="NB-ARC"/>
</dbReference>
<dbReference type="Pfam" id="PF14223">
    <property type="entry name" value="Retrotran_gag_2"/>
    <property type="match status" value="1"/>
</dbReference>
<feature type="region of interest" description="Disordered" evidence="4">
    <location>
        <begin position="2001"/>
        <end position="2025"/>
    </location>
</feature>
<evidence type="ECO:0000259" key="5">
    <source>
        <dbReference type="PROSITE" id="PS50104"/>
    </source>
</evidence>
<dbReference type="Pfam" id="PF00931">
    <property type="entry name" value="NB-ARC"/>
    <property type="match status" value="2"/>
</dbReference>
<dbReference type="OrthoDB" id="2018313at2759"/>
<dbReference type="SUPFAM" id="SSF52200">
    <property type="entry name" value="Toll/Interleukin receptor TIR domain"/>
    <property type="match status" value="2"/>
</dbReference>
<dbReference type="Pfam" id="PF23282">
    <property type="entry name" value="WHD_ROQ1"/>
    <property type="match status" value="2"/>
</dbReference>
<dbReference type="InterPro" id="IPR000157">
    <property type="entry name" value="TIR_dom"/>
</dbReference>
<dbReference type="PRINTS" id="PR00364">
    <property type="entry name" value="DISEASERSIST"/>
</dbReference>
<dbReference type="GO" id="GO:0043531">
    <property type="term" value="F:ADP binding"/>
    <property type="evidence" value="ECO:0007669"/>
    <property type="project" value="InterPro"/>
</dbReference>
<feature type="domain" description="TIR" evidence="5">
    <location>
        <begin position="1311"/>
        <end position="1477"/>
    </location>
</feature>
<feature type="compositionally biased region" description="Low complexity" evidence="4">
    <location>
        <begin position="2052"/>
        <end position="2063"/>
    </location>
</feature>
<dbReference type="PANTHER" id="PTHR11017">
    <property type="entry name" value="LEUCINE-RICH REPEAT-CONTAINING PROTEIN"/>
    <property type="match status" value="1"/>
</dbReference>
<dbReference type="SUPFAM" id="SSF52058">
    <property type="entry name" value="L domain-like"/>
    <property type="match status" value="3"/>
</dbReference>
<dbReference type="InterPro" id="IPR036390">
    <property type="entry name" value="WH_DNA-bd_sf"/>
</dbReference>
<evidence type="ECO:0000256" key="1">
    <source>
        <dbReference type="ARBA" id="ARBA00022614"/>
    </source>
</evidence>
<feature type="domain" description="TIR" evidence="5">
    <location>
        <begin position="1"/>
        <end position="141"/>
    </location>
</feature>
<dbReference type="InterPro" id="IPR032675">
    <property type="entry name" value="LRR_dom_sf"/>
</dbReference>
<keyword evidence="6" id="KW-0675">Receptor</keyword>
<reference evidence="6 7" key="1">
    <citation type="journal article" date="2018" name="Mol. Plant">
        <title>The genome of Artemisia annua provides insight into the evolution of Asteraceae family and artemisinin biosynthesis.</title>
        <authorList>
            <person name="Shen Q."/>
            <person name="Zhang L."/>
            <person name="Liao Z."/>
            <person name="Wang S."/>
            <person name="Yan T."/>
            <person name="Shi P."/>
            <person name="Liu M."/>
            <person name="Fu X."/>
            <person name="Pan Q."/>
            <person name="Wang Y."/>
            <person name="Lv Z."/>
            <person name="Lu X."/>
            <person name="Zhang F."/>
            <person name="Jiang W."/>
            <person name="Ma Y."/>
            <person name="Chen M."/>
            <person name="Hao X."/>
            <person name="Li L."/>
            <person name="Tang Y."/>
            <person name="Lv G."/>
            <person name="Zhou Y."/>
            <person name="Sun X."/>
            <person name="Brodelius P.E."/>
            <person name="Rose J.K.C."/>
            <person name="Tang K."/>
        </authorList>
    </citation>
    <scope>NUCLEOTIDE SEQUENCE [LARGE SCALE GENOMIC DNA]</scope>
    <source>
        <strain evidence="7">cv. Huhao1</strain>
        <tissue evidence="6">Leaf</tissue>
    </source>
</reference>
<gene>
    <name evidence="6" type="ORF">CTI12_AA048180</name>
</gene>
<accession>A0A2U1QC72</accession>
<dbReference type="SUPFAM" id="SSF46785">
    <property type="entry name" value="Winged helix' DNA-binding domain"/>
    <property type="match status" value="1"/>
</dbReference>
<dbReference type="InterPro" id="IPR035897">
    <property type="entry name" value="Toll_tir_struct_dom_sf"/>
</dbReference>
<evidence type="ECO:0000256" key="3">
    <source>
        <dbReference type="ARBA" id="ARBA00022821"/>
    </source>
</evidence>
<feature type="compositionally biased region" description="Low complexity" evidence="4">
    <location>
        <begin position="2003"/>
        <end position="2016"/>
    </location>
</feature>
<proteinExistence type="predicted"/>
<dbReference type="Gene3D" id="3.40.50.300">
    <property type="entry name" value="P-loop containing nucleotide triphosphate hydrolases"/>
    <property type="match status" value="2"/>
</dbReference>
<dbReference type="PROSITE" id="PS50104">
    <property type="entry name" value="TIR"/>
    <property type="match status" value="2"/>
</dbReference>
<dbReference type="InterPro" id="IPR044974">
    <property type="entry name" value="Disease_R_plants"/>
</dbReference>
<keyword evidence="7" id="KW-1185">Reference proteome</keyword>
<dbReference type="Gene3D" id="1.10.8.430">
    <property type="entry name" value="Helical domain of apoptotic protease-activating factors"/>
    <property type="match status" value="3"/>
</dbReference>
<dbReference type="PANTHER" id="PTHR11017:SF544">
    <property type="entry name" value="ADP-RIBOSYL CYCLASE_CYCLIC ADP-RIBOSE HYDROLASE"/>
    <property type="match status" value="1"/>
</dbReference>
<dbReference type="InterPro" id="IPR058192">
    <property type="entry name" value="WHD_ROQ1-like"/>
</dbReference>
<name>A0A2U1QC72_ARTAN</name>